<keyword evidence="1" id="KW-0732">Signal</keyword>
<dbReference type="Proteomes" id="UP000680588">
    <property type="component" value="Chromosome"/>
</dbReference>
<accession>A0A975PFB6</accession>
<protein>
    <submittedName>
        <fullName evidence="2">Uncharacterized protein</fullName>
    </submittedName>
</protein>
<evidence type="ECO:0000313" key="2">
    <source>
        <dbReference type="EMBL" id="QWQ36069.1"/>
    </source>
</evidence>
<gene>
    <name evidence="2" type="ORF">KG104_16775</name>
</gene>
<dbReference type="EMBL" id="CP076456">
    <property type="protein sequence ID" value="QWQ36069.1"/>
    <property type="molecule type" value="Genomic_DNA"/>
</dbReference>
<name>A0A975PFB6_9MICC</name>
<keyword evidence="3" id="KW-1185">Reference proteome</keyword>
<evidence type="ECO:0000313" key="3">
    <source>
        <dbReference type="Proteomes" id="UP000680588"/>
    </source>
</evidence>
<evidence type="ECO:0000256" key="1">
    <source>
        <dbReference type="SAM" id="SignalP"/>
    </source>
</evidence>
<feature type="chain" id="PRO_5039018310" evidence="1">
    <location>
        <begin position="22"/>
        <end position="338"/>
    </location>
</feature>
<organism evidence="2 3">
    <name type="scientific">Arthrobacter sunyaminii</name>
    <dbReference type="NCBI Taxonomy" id="2816859"/>
    <lineage>
        <taxon>Bacteria</taxon>
        <taxon>Bacillati</taxon>
        <taxon>Actinomycetota</taxon>
        <taxon>Actinomycetes</taxon>
        <taxon>Micrococcales</taxon>
        <taxon>Micrococcaceae</taxon>
        <taxon>Arthrobacter</taxon>
    </lineage>
</organism>
<feature type="signal peptide" evidence="1">
    <location>
        <begin position="1"/>
        <end position="21"/>
    </location>
</feature>
<sequence length="338" mass="37510">MHRSPRAAALLAALCFSIVLGGCGSSGEAEETPAAKDSPLAEFMSSAYESGMSVEEQEKEYAERERKREDLVAQCMTEEGFEYTPNVQDVSFSMGTDTEWNPDSREWVSQYGYGMINFPGRDDEPVASEQEYVDPNADYVSSLSESEQTAFYEALHGPTPDEEDMPAEGEMTEWDWTTAGCYGWSENEINDDDVNTSEKHQPLIDSMNTLYEDMMSSPELTEADAEWSSCMADGGHPGFTAQMDAQNSINEKMNSAYNGMSASTSATAEAVDPGAMVEPDMDELAEEEITLALADLDCREKTNYKDTMESVQFELEQQFIDDHKAELEAFRADIEQGN</sequence>
<dbReference type="AlphaFoldDB" id="A0A975PFB6"/>
<dbReference type="RefSeq" id="WP_207348281.1">
    <property type="nucleotide sequence ID" value="NZ_CP076456.1"/>
</dbReference>
<dbReference type="KEGG" id="asun:KG104_16775"/>
<proteinExistence type="predicted"/>
<reference evidence="2" key="1">
    <citation type="submission" date="2021-06" db="EMBL/GenBank/DDBJ databases">
        <title>Novel species in genus Arthrobacter.</title>
        <authorList>
            <person name="Zhang G."/>
        </authorList>
    </citation>
    <scope>NUCLEOTIDE SEQUENCE</scope>
    <source>
        <strain evidence="2">Zg-ZUI122</strain>
    </source>
</reference>
<dbReference type="PROSITE" id="PS51257">
    <property type="entry name" value="PROKAR_LIPOPROTEIN"/>
    <property type="match status" value="1"/>
</dbReference>